<accession>A0A939F2T8</accession>
<dbReference type="SUPFAM" id="SSF47090">
    <property type="entry name" value="PGBD-like"/>
    <property type="match status" value="1"/>
</dbReference>
<comment type="caution">
    <text evidence="5">The sequence shown here is derived from an EMBL/GenBank/DDBJ whole genome shotgun (WGS) entry which is preliminary data.</text>
</comment>
<dbReference type="EMBL" id="JAFLRJ010000036">
    <property type="protein sequence ID" value="MBO0511087.1"/>
    <property type="molecule type" value="Genomic_DNA"/>
</dbReference>
<evidence type="ECO:0000256" key="2">
    <source>
        <dbReference type="ARBA" id="ARBA00023054"/>
    </source>
</evidence>
<evidence type="ECO:0000259" key="4">
    <source>
        <dbReference type="Pfam" id="PF01471"/>
    </source>
</evidence>
<dbReference type="AlphaFoldDB" id="A0A939F2T8"/>
<sequence>MLIKSPAQAAADSAAPQPDVLTAPVVRKVLAQSVVTRGTVTASQRTDIASTGSAKDVGRSVVTKVKIAPGGTLSPGQVLLEVSGRPMFILQGDLPAYRDLMPGMSGEDVTQLQRALSRIGYASSGDTVGVFGPGTEHAVTRYYRAIGYAPATSEVSQKPQTTDDAAQRTAKQGSGVPMSEVTFVRSSLARVDTVGAKVGGDANGTLLSVTSGTLMIDGSVASYEKDLIRAGQSVQVLSEVTGKQATGTVISVAKSPTKAHEGDSEQSGETYAVRIKPSKALSADFNGADVRLTIVAASSQDKVLAVPTSAISAGADGLTTVTVRADNQERRVAVRVGMTGDGYVQITPEGSDHIAQGDQVVVGVQAPVTAGQS</sequence>
<feature type="region of interest" description="Disordered" evidence="3">
    <location>
        <begin position="153"/>
        <end position="175"/>
    </location>
</feature>
<comment type="subcellular location">
    <subcellularLocation>
        <location evidence="1">Cell envelope</location>
    </subcellularLocation>
</comment>
<protein>
    <submittedName>
        <fullName evidence="5">Peptidoglycan-binding protein</fullName>
    </submittedName>
</protein>
<dbReference type="Gene3D" id="1.10.101.10">
    <property type="entry name" value="PGBD-like superfamily/PGBD"/>
    <property type="match status" value="1"/>
</dbReference>
<evidence type="ECO:0000313" key="5">
    <source>
        <dbReference type="EMBL" id="MBO0511087.1"/>
    </source>
</evidence>
<dbReference type="PANTHER" id="PTHR32347:SF23">
    <property type="entry name" value="BLL5650 PROTEIN"/>
    <property type="match status" value="1"/>
</dbReference>
<feature type="compositionally biased region" description="Polar residues" evidence="3">
    <location>
        <begin position="153"/>
        <end position="172"/>
    </location>
</feature>
<keyword evidence="2" id="KW-0175">Coiled coil</keyword>
<name>A0A939F2T8_9ACTN</name>
<organism evidence="5 6">
    <name type="scientific">Streptomyces beijiangensis</name>
    <dbReference type="NCBI Taxonomy" id="163361"/>
    <lineage>
        <taxon>Bacteria</taxon>
        <taxon>Bacillati</taxon>
        <taxon>Actinomycetota</taxon>
        <taxon>Actinomycetes</taxon>
        <taxon>Kitasatosporales</taxon>
        <taxon>Streptomycetaceae</taxon>
        <taxon>Streptomyces</taxon>
    </lineage>
</organism>
<evidence type="ECO:0000313" key="6">
    <source>
        <dbReference type="Proteomes" id="UP000664167"/>
    </source>
</evidence>
<dbReference type="Pfam" id="PF01471">
    <property type="entry name" value="PG_binding_1"/>
    <property type="match status" value="1"/>
</dbReference>
<proteinExistence type="predicted"/>
<dbReference type="PANTHER" id="PTHR32347">
    <property type="entry name" value="EFFLUX SYSTEM COMPONENT YKNX-RELATED"/>
    <property type="match status" value="1"/>
</dbReference>
<keyword evidence="6" id="KW-1185">Reference proteome</keyword>
<feature type="domain" description="Peptidoglycan binding-like" evidence="4">
    <location>
        <begin position="105"/>
        <end position="142"/>
    </location>
</feature>
<dbReference type="Proteomes" id="UP000664167">
    <property type="component" value="Unassembled WGS sequence"/>
</dbReference>
<dbReference type="RefSeq" id="WP_206960412.1">
    <property type="nucleotide sequence ID" value="NZ_BAAAJJ010000012.1"/>
</dbReference>
<dbReference type="InterPro" id="IPR036365">
    <property type="entry name" value="PGBD-like_sf"/>
</dbReference>
<dbReference type="Gene3D" id="2.40.420.20">
    <property type="match status" value="1"/>
</dbReference>
<gene>
    <name evidence="5" type="ORF">J0695_04580</name>
</gene>
<dbReference type="InterPro" id="IPR002477">
    <property type="entry name" value="Peptidoglycan-bd-like"/>
</dbReference>
<evidence type="ECO:0000256" key="3">
    <source>
        <dbReference type="SAM" id="MobiDB-lite"/>
    </source>
</evidence>
<dbReference type="InterPro" id="IPR036366">
    <property type="entry name" value="PGBDSf"/>
</dbReference>
<dbReference type="InterPro" id="IPR050465">
    <property type="entry name" value="UPF0194_transport"/>
</dbReference>
<reference evidence="5" key="1">
    <citation type="submission" date="2021-03" db="EMBL/GenBank/DDBJ databases">
        <title>Streptomyces poriferae sp. nov., a novel marine sponge-derived Actinobacteria species with anti-MRSA activity.</title>
        <authorList>
            <person name="Sandoval-Powers M."/>
            <person name="Kralova S."/>
            <person name="Nguyen G.-S."/>
            <person name="Fawwal D."/>
            <person name="Degnes K."/>
            <person name="Klinkenberg G."/>
            <person name="Sletta H."/>
            <person name="Wentzel A."/>
            <person name="Liles M.R."/>
        </authorList>
    </citation>
    <scope>NUCLEOTIDE SEQUENCE</scope>
    <source>
        <strain evidence="5">DSM 41794</strain>
    </source>
</reference>
<evidence type="ECO:0000256" key="1">
    <source>
        <dbReference type="ARBA" id="ARBA00004196"/>
    </source>
</evidence>
<dbReference type="GO" id="GO:0030313">
    <property type="term" value="C:cell envelope"/>
    <property type="evidence" value="ECO:0007669"/>
    <property type="project" value="UniProtKB-SubCell"/>
</dbReference>